<name>A0ABD2MSS4_9CUCU</name>
<dbReference type="PANTHER" id="PTHR10170">
    <property type="entry name" value="HUNTINGTON DISEASE PROTEIN"/>
    <property type="match status" value="1"/>
</dbReference>
<accession>A0ABD2MSS4</accession>
<dbReference type="PANTHER" id="PTHR10170:SF10">
    <property type="entry name" value="HUNTINGTIN"/>
    <property type="match status" value="1"/>
</dbReference>
<dbReference type="InterPro" id="IPR016024">
    <property type="entry name" value="ARM-type_fold"/>
</dbReference>
<keyword evidence="2" id="KW-1185">Reference proteome</keyword>
<dbReference type="Pfam" id="PF20927">
    <property type="entry name" value="Htt_C-HEAT"/>
    <property type="match status" value="2"/>
</dbReference>
<dbReference type="AlphaFoldDB" id="A0ABD2MSS4"/>
<evidence type="ECO:0000313" key="2">
    <source>
        <dbReference type="Proteomes" id="UP001516400"/>
    </source>
</evidence>
<sequence length="681" mass="78821">MLIPIKAWNEGYDPCSSSSQNPVTPLPIELLQDVEVLEEYISRLTLLGWTSRQQFEETWMCLLSVLCNTSTNDNSNEEINEMYTCASIAVKGITSLLMQTLYHPTPGKGNTSNLLHVSRDTPIICGRISIKKLRDVQLFIEARYNKSLYVSDRNVKINSLFDDRNLEKHLKTYSVGQLSIKYFLIAVGILENVDQKCFAYEIWNNREETLQKFGLDITSCLHFLQDFYTQLLQFQKISSLALLHEIVCSILTLSDLFNDKIQFNWMMDLFLDLLKVHAVEDELLHQYLIIGVCKSAAVLNPELEVYEIIKKYLVQFLKSSFVPSKIACLHGFLYILEGCKLNNISIGGISEELQLILPCAVEYIQMNLNNLARNAHQSQQHTQLIWSVAFYIIENVEEVHIESSFIENVLSGAISCLSETKKRITEYKCIMKGLQRLIVLKKNLMMKIGKQVVKLSMDGLKNENPLIAILSLQMLFTYMYTECAEHVESRDQQTSPENLVQTIEKFSALFERIKKGYSFEVEIICFLLPQVLDDFFTPADILTKVICEFLSTQQPHQRLLSKVIFHLFQSAIRQNQLTLLQDWVVFSLPNFTQNFSYPMATWCLTCFFISASCNKWLTSLFPYIQTRMQRYEYEDREMLCVAGSDFYKNLSTEKQKQTFRENFKIVRDLPEMPFNDLLSSL</sequence>
<dbReference type="Proteomes" id="UP001516400">
    <property type="component" value="Unassembled WGS sequence"/>
</dbReference>
<evidence type="ECO:0000313" key="1">
    <source>
        <dbReference type="EMBL" id="KAL3269436.1"/>
    </source>
</evidence>
<reference evidence="1 2" key="1">
    <citation type="journal article" date="2021" name="BMC Biol.">
        <title>Horizontally acquired antibacterial genes associated with adaptive radiation of ladybird beetles.</title>
        <authorList>
            <person name="Li H.S."/>
            <person name="Tang X.F."/>
            <person name="Huang Y.H."/>
            <person name="Xu Z.Y."/>
            <person name="Chen M.L."/>
            <person name="Du X.Y."/>
            <person name="Qiu B.Y."/>
            <person name="Chen P.T."/>
            <person name="Zhang W."/>
            <person name="Slipinski A."/>
            <person name="Escalona H.E."/>
            <person name="Waterhouse R.M."/>
            <person name="Zwick A."/>
            <person name="Pang H."/>
        </authorList>
    </citation>
    <scope>NUCLEOTIDE SEQUENCE [LARGE SCALE GENOMIC DNA]</scope>
    <source>
        <strain evidence="1">SYSU2018</strain>
    </source>
</reference>
<dbReference type="InterPro" id="IPR048413">
    <property type="entry name" value="Htt_C-HEAT_rpt"/>
</dbReference>
<protein>
    <submittedName>
        <fullName evidence="1">Uncharacterized protein</fullName>
    </submittedName>
</protein>
<proteinExistence type="predicted"/>
<dbReference type="SUPFAM" id="SSF48371">
    <property type="entry name" value="ARM repeat"/>
    <property type="match status" value="1"/>
</dbReference>
<dbReference type="InterPro" id="IPR028426">
    <property type="entry name" value="Huntingtin_fam"/>
</dbReference>
<gene>
    <name evidence="1" type="ORF">HHI36_008506</name>
</gene>
<organism evidence="1 2">
    <name type="scientific">Cryptolaemus montrouzieri</name>
    <dbReference type="NCBI Taxonomy" id="559131"/>
    <lineage>
        <taxon>Eukaryota</taxon>
        <taxon>Metazoa</taxon>
        <taxon>Ecdysozoa</taxon>
        <taxon>Arthropoda</taxon>
        <taxon>Hexapoda</taxon>
        <taxon>Insecta</taxon>
        <taxon>Pterygota</taxon>
        <taxon>Neoptera</taxon>
        <taxon>Endopterygota</taxon>
        <taxon>Coleoptera</taxon>
        <taxon>Polyphaga</taxon>
        <taxon>Cucujiformia</taxon>
        <taxon>Coccinelloidea</taxon>
        <taxon>Coccinellidae</taxon>
        <taxon>Scymninae</taxon>
        <taxon>Scymnini</taxon>
        <taxon>Cryptolaemus</taxon>
    </lineage>
</organism>
<dbReference type="EMBL" id="JABFTP020000021">
    <property type="protein sequence ID" value="KAL3269436.1"/>
    <property type="molecule type" value="Genomic_DNA"/>
</dbReference>
<comment type="caution">
    <text evidence="1">The sequence shown here is derived from an EMBL/GenBank/DDBJ whole genome shotgun (WGS) entry which is preliminary data.</text>
</comment>